<name>A0AAV4K7F3_9DEIO</name>
<reference evidence="2" key="1">
    <citation type="journal article" date="2014" name="Int. J. Syst. Evol. Microbiol.">
        <title>Complete genome of a new Firmicutes species belonging to the dominant human colonic microbiota ('Ruminococcus bicirculans') reveals two chromosomes and a selective capacity to utilize plant glucans.</title>
        <authorList>
            <consortium name="NISC Comparative Sequencing Program"/>
            <person name="Wegmann U."/>
            <person name="Louis P."/>
            <person name="Goesmann A."/>
            <person name="Henrissat B."/>
            <person name="Duncan S.H."/>
            <person name="Flint H.J."/>
        </authorList>
    </citation>
    <scope>NUCLEOTIDE SEQUENCE</scope>
    <source>
        <strain evidence="2">CGMCC 1.8884</strain>
    </source>
</reference>
<proteinExistence type="predicted"/>
<evidence type="ECO:0000313" key="2">
    <source>
        <dbReference type="EMBL" id="GGP30326.1"/>
    </source>
</evidence>
<dbReference type="Proteomes" id="UP000652720">
    <property type="component" value="Unassembled WGS sequence"/>
</dbReference>
<sequence>MNDEIRKKVKKAIEELPMSQAEFARQLELNPRVLNRALLHQGKTPEVWEKVLAALGYRFTIEKIED</sequence>
<evidence type="ECO:0000313" key="4">
    <source>
        <dbReference type="Proteomes" id="UP000652720"/>
    </source>
</evidence>
<dbReference type="EMBL" id="BMMA01000024">
    <property type="protein sequence ID" value="GGI88177.1"/>
    <property type="molecule type" value="Genomic_DNA"/>
</dbReference>
<evidence type="ECO:0000313" key="3">
    <source>
        <dbReference type="Proteomes" id="UP000630135"/>
    </source>
</evidence>
<reference evidence="3" key="3">
    <citation type="journal article" date="2019" name="Int. J. Syst. Evol. Microbiol.">
        <title>The Global Catalogue of Microorganisms (GCM) 10K type strain sequencing project: providing services to taxonomists for standard genome sequencing and annotation.</title>
        <authorList>
            <consortium name="The Broad Institute Genomics Platform"/>
            <consortium name="The Broad Institute Genome Sequencing Center for Infectious Disease"/>
            <person name="Wu L."/>
            <person name="Ma J."/>
        </authorList>
    </citation>
    <scope>NUCLEOTIDE SEQUENCE [LARGE SCALE GENOMIC DNA]</scope>
    <source>
        <strain evidence="3">CGMCC 1.8884</strain>
    </source>
</reference>
<evidence type="ECO:0000313" key="1">
    <source>
        <dbReference type="EMBL" id="GGI88177.1"/>
    </source>
</evidence>
<keyword evidence="3" id="KW-1185">Reference proteome</keyword>
<dbReference type="Proteomes" id="UP000630135">
    <property type="component" value="Unassembled WGS sequence"/>
</dbReference>
<comment type="caution">
    <text evidence="1">The sequence shown here is derived from an EMBL/GenBank/DDBJ whole genome shotgun (WGS) entry which is preliminary data.</text>
</comment>
<reference evidence="1" key="2">
    <citation type="journal article" date="2014" name="Int. J. Syst. Evol. Microbiol.">
        <title>Complete genome sequence of Corynebacterium casei LMG S-19264T (=DSM 44701T), isolated from a smear-ripened cheese.</title>
        <authorList>
            <consortium name="US DOE Joint Genome Institute (JGI-PGF)"/>
            <person name="Walter F."/>
            <person name="Albersmeier A."/>
            <person name="Kalinowski J."/>
            <person name="Ruckert C."/>
        </authorList>
    </citation>
    <scope>NUCLEOTIDE SEQUENCE</scope>
    <source>
        <strain evidence="1">CGMCC 1.8885</strain>
    </source>
</reference>
<organism evidence="1 4">
    <name type="scientific">Deinococcus wulumuqiensis</name>
    <dbReference type="NCBI Taxonomy" id="980427"/>
    <lineage>
        <taxon>Bacteria</taxon>
        <taxon>Thermotogati</taxon>
        <taxon>Deinococcota</taxon>
        <taxon>Deinococci</taxon>
        <taxon>Deinococcales</taxon>
        <taxon>Deinococcaceae</taxon>
        <taxon>Deinococcus</taxon>
    </lineage>
</organism>
<dbReference type="EMBL" id="BMLZ01000024">
    <property type="protein sequence ID" value="GGP30326.1"/>
    <property type="molecule type" value="Genomic_DNA"/>
</dbReference>
<accession>A0AAV4K7F3</accession>
<evidence type="ECO:0008006" key="5">
    <source>
        <dbReference type="Google" id="ProtNLM"/>
    </source>
</evidence>
<protein>
    <recommendedName>
        <fullName evidence="5">XRE family transcriptional regulator</fullName>
    </recommendedName>
</protein>
<dbReference type="AlphaFoldDB" id="A0AAV4K7F3"/>
<dbReference type="RefSeq" id="WP_017870622.1">
    <property type="nucleotide sequence ID" value="NZ_BMLZ01000024.1"/>
</dbReference>
<gene>
    <name evidence="2" type="ORF">GCM10008021_19770</name>
    <name evidence="1" type="ORF">GCM10010914_23190</name>
</gene>
<reference evidence="1" key="4">
    <citation type="submission" date="2023-08" db="EMBL/GenBank/DDBJ databases">
        <authorList>
            <person name="Sun Q."/>
            <person name="Zhou Y."/>
        </authorList>
    </citation>
    <scope>NUCLEOTIDE SEQUENCE</scope>
    <source>
        <strain evidence="2">CGMCC 1.8884</strain>
        <strain evidence="1">CGMCC 1.8885</strain>
    </source>
</reference>
<dbReference type="GeneID" id="59166901"/>